<gene>
    <name evidence="4" type="ORF">FGG08_006715</name>
</gene>
<evidence type="ECO:0000313" key="5">
    <source>
        <dbReference type="Proteomes" id="UP000698800"/>
    </source>
</evidence>
<dbReference type="PROSITE" id="PS51186">
    <property type="entry name" value="GNAT"/>
    <property type="match status" value="1"/>
</dbReference>
<dbReference type="PANTHER" id="PTHR43420">
    <property type="entry name" value="ACETYLTRANSFERASE"/>
    <property type="match status" value="1"/>
</dbReference>
<dbReference type="InterPro" id="IPR050680">
    <property type="entry name" value="YpeA/RimI_acetyltransf"/>
</dbReference>
<protein>
    <recommendedName>
        <fullName evidence="3">N-acetyltransferase domain-containing protein</fullName>
    </recommendedName>
</protein>
<dbReference type="OrthoDB" id="41532at2759"/>
<keyword evidence="5" id="KW-1185">Reference proteome</keyword>
<comment type="caution">
    <text evidence="4">The sequence shown here is derived from an EMBL/GenBank/DDBJ whole genome shotgun (WGS) entry which is preliminary data.</text>
</comment>
<evidence type="ECO:0000259" key="3">
    <source>
        <dbReference type="PROSITE" id="PS51186"/>
    </source>
</evidence>
<dbReference type="InterPro" id="IPR000182">
    <property type="entry name" value="GNAT_dom"/>
</dbReference>
<keyword evidence="1" id="KW-0808">Transferase</keyword>
<accession>A0A9P8HVG6</accession>
<dbReference type="Proteomes" id="UP000698800">
    <property type="component" value="Unassembled WGS sequence"/>
</dbReference>
<organism evidence="4 5">
    <name type="scientific">Glutinoglossum americanum</name>
    <dbReference type="NCBI Taxonomy" id="1670608"/>
    <lineage>
        <taxon>Eukaryota</taxon>
        <taxon>Fungi</taxon>
        <taxon>Dikarya</taxon>
        <taxon>Ascomycota</taxon>
        <taxon>Pezizomycotina</taxon>
        <taxon>Geoglossomycetes</taxon>
        <taxon>Geoglossales</taxon>
        <taxon>Geoglossaceae</taxon>
        <taxon>Glutinoglossum</taxon>
    </lineage>
</organism>
<keyword evidence="2" id="KW-0012">Acyltransferase</keyword>
<feature type="domain" description="N-acetyltransferase" evidence="3">
    <location>
        <begin position="55"/>
        <end position="249"/>
    </location>
</feature>
<name>A0A9P8HVG6_9PEZI</name>
<proteinExistence type="predicted"/>
<evidence type="ECO:0000313" key="4">
    <source>
        <dbReference type="EMBL" id="KAH0536417.1"/>
    </source>
</evidence>
<dbReference type="GO" id="GO:0016747">
    <property type="term" value="F:acyltransferase activity, transferring groups other than amino-acyl groups"/>
    <property type="evidence" value="ECO:0007669"/>
    <property type="project" value="InterPro"/>
</dbReference>
<sequence>MAVSLNSYIFGIFTVGVKDISFVAMSSETPNPQFNIVDLSRHGDVESCIGPFKSLRLRSLQLNPESFTSTYEEEAQFTVDVWEGRLKNPLASQIVAIPADASAQPDWVGMIVLLGPVANELETRTPPRKSITSESLDEQDTVDCDGVARYNINALFTMPSVRRLGLGETLVRSAINLAKDKEGKRRAGAVRVGIMADSRNLPAKCLYEKCGFVVIGESDISHFGTRGSIPDQPANQRCRTGLMMEQYILLP</sequence>
<dbReference type="EMBL" id="JAGHQL010000207">
    <property type="protein sequence ID" value="KAH0536417.1"/>
    <property type="molecule type" value="Genomic_DNA"/>
</dbReference>
<dbReference type="Pfam" id="PF13508">
    <property type="entry name" value="Acetyltransf_7"/>
    <property type="match status" value="1"/>
</dbReference>
<dbReference type="PANTHER" id="PTHR43420:SF47">
    <property type="entry name" value="N-ACETYLTRANSFERASE DOMAIN-CONTAINING PROTEIN"/>
    <property type="match status" value="1"/>
</dbReference>
<evidence type="ECO:0000256" key="1">
    <source>
        <dbReference type="ARBA" id="ARBA00022679"/>
    </source>
</evidence>
<reference evidence="4" key="1">
    <citation type="submission" date="2021-03" db="EMBL/GenBank/DDBJ databases">
        <title>Comparative genomics and phylogenomic investigation of the class Geoglossomycetes provide insights into ecological specialization and systematics.</title>
        <authorList>
            <person name="Melie T."/>
            <person name="Pirro S."/>
            <person name="Miller A.N."/>
            <person name="Quandt A."/>
        </authorList>
    </citation>
    <scope>NUCLEOTIDE SEQUENCE</scope>
    <source>
        <strain evidence="4">GBOQ0MN5Z8</strain>
    </source>
</reference>
<dbReference type="Gene3D" id="3.40.630.30">
    <property type="match status" value="1"/>
</dbReference>
<dbReference type="InterPro" id="IPR016181">
    <property type="entry name" value="Acyl_CoA_acyltransferase"/>
</dbReference>
<evidence type="ECO:0000256" key="2">
    <source>
        <dbReference type="ARBA" id="ARBA00023315"/>
    </source>
</evidence>
<dbReference type="SUPFAM" id="SSF55729">
    <property type="entry name" value="Acyl-CoA N-acyltransferases (Nat)"/>
    <property type="match status" value="1"/>
</dbReference>
<dbReference type="AlphaFoldDB" id="A0A9P8HVG6"/>